<dbReference type="CDD" id="cd06259">
    <property type="entry name" value="YdcF-like"/>
    <property type="match status" value="1"/>
</dbReference>
<dbReference type="GO" id="GO:0005886">
    <property type="term" value="C:plasma membrane"/>
    <property type="evidence" value="ECO:0007669"/>
    <property type="project" value="TreeGrafter"/>
</dbReference>
<reference evidence="3 4" key="1">
    <citation type="journal article" date="2019" name="Genome Biol. Evol.">
        <title>Day and night: Metabolic profiles and evolutionary relationships of six axenic non-marine cyanobacteria.</title>
        <authorList>
            <person name="Will S.E."/>
            <person name="Henke P."/>
            <person name="Boedeker C."/>
            <person name="Huang S."/>
            <person name="Brinkmann H."/>
            <person name="Rohde M."/>
            <person name="Jarek M."/>
            <person name="Friedl T."/>
            <person name="Seufert S."/>
            <person name="Schumacher M."/>
            <person name="Overmann J."/>
            <person name="Neumann-Schaal M."/>
            <person name="Petersen J."/>
        </authorList>
    </citation>
    <scope>NUCLEOTIDE SEQUENCE [LARGE SCALE GENOMIC DNA]</scope>
    <source>
        <strain evidence="3 4">PCC 6912</strain>
    </source>
</reference>
<feature type="domain" description="DUF218" evidence="2">
    <location>
        <begin position="52"/>
        <end position="178"/>
    </location>
</feature>
<dbReference type="PANTHER" id="PTHR30336">
    <property type="entry name" value="INNER MEMBRANE PROTEIN, PROBABLE PERMEASE"/>
    <property type="match status" value="1"/>
</dbReference>
<feature type="transmembrane region" description="Helical" evidence="1">
    <location>
        <begin position="12"/>
        <end position="32"/>
    </location>
</feature>
<dbReference type="PANTHER" id="PTHR30336:SF6">
    <property type="entry name" value="INTEGRAL MEMBRANE PROTEIN"/>
    <property type="match status" value="1"/>
</dbReference>
<keyword evidence="1" id="KW-0472">Membrane</keyword>
<evidence type="ECO:0000313" key="4">
    <source>
        <dbReference type="Proteomes" id="UP000268857"/>
    </source>
</evidence>
<dbReference type="InterPro" id="IPR051599">
    <property type="entry name" value="Cell_Envelope_Assoc"/>
</dbReference>
<dbReference type="Proteomes" id="UP000268857">
    <property type="component" value="Unassembled WGS sequence"/>
</dbReference>
<dbReference type="InterPro" id="IPR014729">
    <property type="entry name" value="Rossmann-like_a/b/a_fold"/>
</dbReference>
<name>A0A433MXW6_CHLFR</name>
<dbReference type="Pfam" id="PF02698">
    <property type="entry name" value="DUF218"/>
    <property type="match status" value="1"/>
</dbReference>
<dbReference type="Gene3D" id="3.40.50.620">
    <property type="entry name" value="HUPs"/>
    <property type="match status" value="1"/>
</dbReference>
<organism evidence="3 4">
    <name type="scientific">Chlorogloeopsis fritschii PCC 6912</name>
    <dbReference type="NCBI Taxonomy" id="211165"/>
    <lineage>
        <taxon>Bacteria</taxon>
        <taxon>Bacillati</taxon>
        <taxon>Cyanobacteriota</taxon>
        <taxon>Cyanophyceae</taxon>
        <taxon>Nostocales</taxon>
        <taxon>Chlorogloeopsidaceae</taxon>
        <taxon>Chlorogloeopsis</taxon>
    </lineage>
</organism>
<dbReference type="OrthoDB" id="9782395at2"/>
<protein>
    <recommendedName>
        <fullName evidence="2">DUF218 domain-containing protein</fullName>
    </recommendedName>
</protein>
<keyword evidence="1" id="KW-0812">Transmembrane</keyword>
<dbReference type="InterPro" id="IPR003848">
    <property type="entry name" value="DUF218"/>
</dbReference>
<dbReference type="RefSeq" id="WP_016877065.1">
    <property type="nucleotide sequence ID" value="NZ_AJLN01000062.1"/>
</dbReference>
<evidence type="ECO:0000313" key="3">
    <source>
        <dbReference type="EMBL" id="RUR73088.1"/>
    </source>
</evidence>
<dbReference type="AlphaFoldDB" id="A0A433MXW6"/>
<accession>A0A433MXW6</accession>
<evidence type="ECO:0000259" key="2">
    <source>
        <dbReference type="Pfam" id="PF02698"/>
    </source>
</evidence>
<proteinExistence type="predicted"/>
<keyword evidence="4" id="KW-1185">Reference proteome</keyword>
<sequence length="219" mass="24840">MLPKWFLLHWRLLLWLLPLSAIITTLGLNFYVKTVTSSHRYTNPTEVPVQRVAIVLGAGVYPDGTPSPMLSDRITAAVELYKLGRVQKLLMTGDNSSDDYDEVTVMQRYATERGVPVEDVTLDYAGFSTYESCYRAKEIFGVEQAVLVTQSFHLPRAVYTCRQLGVDAIALGTPDWESYRPQTIMYYNLREVISTLKALWEVHVTRPLPTFLGPFEGIK</sequence>
<dbReference type="EMBL" id="RSCJ01000039">
    <property type="protein sequence ID" value="RUR73088.1"/>
    <property type="molecule type" value="Genomic_DNA"/>
</dbReference>
<evidence type="ECO:0000256" key="1">
    <source>
        <dbReference type="SAM" id="Phobius"/>
    </source>
</evidence>
<keyword evidence="1" id="KW-1133">Transmembrane helix</keyword>
<comment type="caution">
    <text evidence="3">The sequence shown here is derived from an EMBL/GenBank/DDBJ whole genome shotgun (WGS) entry which is preliminary data.</text>
</comment>
<gene>
    <name evidence="3" type="ORF">PCC6912_59350</name>
</gene>